<dbReference type="Pfam" id="PF00076">
    <property type="entry name" value="RRM_1"/>
    <property type="match status" value="1"/>
</dbReference>
<dbReference type="AlphaFoldDB" id="A0A061G9K2"/>
<dbReference type="Gramene" id="EOY23689">
    <property type="protein sequence ID" value="EOY23689"/>
    <property type="gene ID" value="TCM_015501"/>
</dbReference>
<dbReference type="InterPro" id="IPR035979">
    <property type="entry name" value="RBD_domain_sf"/>
</dbReference>
<feature type="region of interest" description="Disordered" evidence="3">
    <location>
        <begin position="145"/>
        <end position="166"/>
    </location>
</feature>
<organism evidence="6 7">
    <name type="scientific">Theobroma cacao</name>
    <name type="common">Cacao</name>
    <name type="synonym">Cocoa</name>
    <dbReference type="NCBI Taxonomy" id="3641"/>
    <lineage>
        <taxon>Eukaryota</taxon>
        <taxon>Viridiplantae</taxon>
        <taxon>Streptophyta</taxon>
        <taxon>Embryophyta</taxon>
        <taxon>Tracheophyta</taxon>
        <taxon>Spermatophyta</taxon>
        <taxon>Magnoliopsida</taxon>
        <taxon>eudicotyledons</taxon>
        <taxon>Gunneridae</taxon>
        <taxon>Pentapetalae</taxon>
        <taxon>rosids</taxon>
        <taxon>malvids</taxon>
        <taxon>Malvales</taxon>
        <taxon>Malvaceae</taxon>
        <taxon>Byttnerioideae</taxon>
        <taxon>Theobroma</taxon>
    </lineage>
</organism>
<dbReference type="eggNOG" id="KOG0149">
    <property type="taxonomic scope" value="Eukaryota"/>
</dbReference>
<evidence type="ECO:0000256" key="3">
    <source>
        <dbReference type="SAM" id="MobiDB-lite"/>
    </source>
</evidence>
<feature type="domain" description="RRM" evidence="5">
    <location>
        <begin position="65"/>
        <end position="142"/>
    </location>
</feature>
<evidence type="ECO:0000256" key="2">
    <source>
        <dbReference type="PROSITE-ProRule" id="PRU00176"/>
    </source>
</evidence>
<protein>
    <submittedName>
        <fullName evidence="6">RNA-binding family protein, putative</fullName>
    </submittedName>
</protein>
<evidence type="ECO:0000259" key="5">
    <source>
        <dbReference type="PROSITE" id="PS50102"/>
    </source>
</evidence>
<dbReference type="OMA" id="AMRACHN"/>
<reference evidence="6 7" key="1">
    <citation type="journal article" date="2013" name="Genome Biol.">
        <title>The genome sequence of the most widely cultivated cacao type and its use to identify candidate genes regulating pod color.</title>
        <authorList>
            <person name="Motamayor J.C."/>
            <person name="Mockaitis K."/>
            <person name="Schmutz J."/>
            <person name="Haiminen N."/>
            <person name="Iii D.L."/>
            <person name="Cornejo O."/>
            <person name="Findley S.D."/>
            <person name="Zheng P."/>
            <person name="Utro F."/>
            <person name="Royaert S."/>
            <person name="Saski C."/>
            <person name="Jenkins J."/>
            <person name="Podicheti R."/>
            <person name="Zhao M."/>
            <person name="Scheffler B.E."/>
            <person name="Stack J.C."/>
            <person name="Feltus F.A."/>
            <person name="Mustiga G.M."/>
            <person name="Amores F."/>
            <person name="Phillips W."/>
            <person name="Marelli J.P."/>
            <person name="May G.D."/>
            <person name="Shapiro H."/>
            <person name="Ma J."/>
            <person name="Bustamante C.D."/>
            <person name="Schnell R.J."/>
            <person name="Main D."/>
            <person name="Gilbert D."/>
            <person name="Parida L."/>
            <person name="Kuhn D.N."/>
        </authorList>
    </citation>
    <scope>NUCLEOTIDE SEQUENCE [LARGE SCALE GENOMIC DNA]</scope>
    <source>
        <strain evidence="7">cv. Matina 1-6</strain>
    </source>
</reference>
<dbReference type="Gene3D" id="3.30.70.330">
    <property type="match status" value="1"/>
</dbReference>
<evidence type="ECO:0000313" key="7">
    <source>
        <dbReference type="Proteomes" id="UP000026915"/>
    </source>
</evidence>
<dbReference type="HOGENOM" id="CLU_048669_1_1_1"/>
<keyword evidence="4" id="KW-0812">Transmembrane</keyword>
<evidence type="ECO:0000256" key="1">
    <source>
        <dbReference type="ARBA" id="ARBA00022884"/>
    </source>
</evidence>
<dbReference type="EMBL" id="CM001881">
    <property type="protein sequence ID" value="EOY23689.1"/>
    <property type="molecule type" value="Genomic_DNA"/>
</dbReference>
<dbReference type="PANTHER" id="PTHR11176">
    <property type="entry name" value="BOULE-RELATED"/>
    <property type="match status" value="1"/>
</dbReference>
<evidence type="ECO:0000256" key="4">
    <source>
        <dbReference type="SAM" id="Phobius"/>
    </source>
</evidence>
<proteinExistence type="predicted"/>
<gene>
    <name evidence="6" type="ORF">TCM_015501</name>
</gene>
<dbReference type="PANTHER" id="PTHR11176:SF49">
    <property type="entry name" value="RNA-BINDING PROTEIN ARP1 ISOFORM X1-RELATED"/>
    <property type="match status" value="1"/>
</dbReference>
<keyword evidence="4" id="KW-0472">Membrane</keyword>
<dbReference type="CDD" id="cd12384">
    <property type="entry name" value="RRM_RBM24_RBM38_like"/>
    <property type="match status" value="1"/>
</dbReference>
<dbReference type="STRING" id="3641.A0A061G9K2"/>
<dbReference type="InterPro" id="IPR012677">
    <property type="entry name" value="Nucleotide-bd_a/b_plait_sf"/>
</dbReference>
<keyword evidence="4" id="KW-1133">Transmembrane helix</keyword>
<sequence length="309" mass="33664">MRKEERYAGELDTARHVLILAWVLSLLSLWGWLCFVLGCYSLSQSGPNKMAGENNATGFGDTTYTKIFVGGLAWETKRDALKRYFEQFGEILEAVVINDKTTGRSKGYGFVTFKDADSAMRACHNPFPVIDGRRANCNLASLGAQKNRPTSASQHGMEKFSPPPRVMAPPSTGTPAVYRQIIPQYAFPYSAYGYPGYTQDIYLMNYYNAYGGQQLPSHFTTGSSGSHGVYLSYFPLYHQQGQGSPTQYPKITQYPYPSPPYRAFGSLTLPPAASPSPLAPTGFLYNAAAPATAESAGMPGTASAQNSSV</sequence>
<name>A0A061G9K2_THECC</name>
<keyword evidence="7" id="KW-1185">Reference proteome</keyword>
<evidence type="ECO:0000313" key="6">
    <source>
        <dbReference type="EMBL" id="EOY23689.1"/>
    </source>
</evidence>
<dbReference type="InParanoid" id="A0A061G9K2"/>
<feature type="transmembrane region" description="Helical" evidence="4">
    <location>
        <begin position="20"/>
        <end position="40"/>
    </location>
</feature>
<dbReference type="GO" id="GO:0003723">
    <property type="term" value="F:RNA binding"/>
    <property type="evidence" value="ECO:0007669"/>
    <property type="project" value="UniProtKB-UniRule"/>
</dbReference>
<dbReference type="SUPFAM" id="SSF54928">
    <property type="entry name" value="RNA-binding domain, RBD"/>
    <property type="match status" value="1"/>
</dbReference>
<accession>A0A061G9K2</accession>
<keyword evidence="1 2" id="KW-0694">RNA-binding</keyword>
<dbReference type="InterPro" id="IPR000504">
    <property type="entry name" value="RRM_dom"/>
</dbReference>
<dbReference type="SMART" id="SM00360">
    <property type="entry name" value="RRM"/>
    <property type="match status" value="1"/>
</dbReference>
<dbReference type="Proteomes" id="UP000026915">
    <property type="component" value="Chromosome 3"/>
</dbReference>
<dbReference type="PROSITE" id="PS50102">
    <property type="entry name" value="RRM"/>
    <property type="match status" value="1"/>
</dbReference>